<comment type="caution">
    <text evidence="2">The sequence shown here is derived from an EMBL/GenBank/DDBJ whole genome shotgun (WGS) entry which is preliminary data.</text>
</comment>
<dbReference type="EMBL" id="JAGINW010000001">
    <property type="protein sequence ID" value="MBP2324948.1"/>
    <property type="molecule type" value="Genomic_DNA"/>
</dbReference>
<proteinExistence type="predicted"/>
<accession>A0ABS4TKK5</accession>
<evidence type="ECO:0000259" key="1">
    <source>
        <dbReference type="Pfam" id="PF01243"/>
    </source>
</evidence>
<dbReference type="SUPFAM" id="SSF50475">
    <property type="entry name" value="FMN-binding split barrel"/>
    <property type="match status" value="1"/>
</dbReference>
<protein>
    <recommendedName>
        <fullName evidence="1">Pyridoxamine 5'-phosphate oxidase N-terminal domain-containing protein</fullName>
    </recommendedName>
</protein>
<dbReference type="RefSeq" id="WP_209642208.1">
    <property type="nucleotide sequence ID" value="NZ_JAGINW010000001.1"/>
</dbReference>
<dbReference type="InterPro" id="IPR012349">
    <property type="entry name" value="Split_barrel_FMN-bd"/>
</dbReference>
<evidence type="ECO:0000313" key="2">
    <source>
        <dbReference type="EMBL" id="MBP2324948.1"/>
    </source>
</evidence>
<organism evidence="2 3">
    <name type="scientific">Kibdelosporangium banguiense</name>
    <dbReference type="NCBI Taxonomy" id="1365924"/>
    <lineage>
        <taxon>Bacteria</taxon>
        <taxon>Bacillati</taxon>
        <taxon>Actinomycetota</taxon>
        <taxon>Actinomycetes</taxon>
        <taxon>Pseudonocardiales</taxon>
        <taxon>Pseudonocardiaceae</taxon>
        <taxon>Kibdelosporangium</taxon>
    </lineage>
</organism>
<feature type="domain" description="Pyridoxamine 5'-phosphate oxidase N-terminal" evidence="1">
    <location>
        <begin position="8"/>
        <end position="106"/>
    </location>
</feature>
<dbReference type="Proteomes" id="UP001519332">
    <property type="component" value="Unassembled WGS sequence"/>
</dbReference>
<reference evidence="2 3" key="1">
    <citation type="submission" date="2021-03" db="EMBL/GenBank/DDBJ databases">
        <title>Sequencing the genomes of 1000 actinobacteria strains.</title>
        <authorList>
            <person name="Klenk H.-P."/>
        </authorList>
    </citation>
    <scope>NUCLEOTIDE SEQUENCE [LARGE SCALE GENOMIC DNA]</scope>
    <source>
        <strain evidence="2 3">DSM 46670</strain>
    </source>
</reference>
<dbReference type="Pfam" id="PF01243">
    <property type="entry name" value="PNPOx_N"/>
    <property type="match status" value="1"/>
</dbReference>
<dbReference type="Gene3D" id="2.30.110.10">
    <property type="entry name" value="Electron Transport, Fmn-binding Protein, Chain A"/>
    <property type="match status" value="1"/>
</dbReference>
<gene>
    <name evidence="2" type="ORF">JOF56_005333</name>
</gene>
<evidence type="ECO:0000313" key="3">
    <source>
        <dbReference type="Proteomes" id="UP001519332"/>
    </source>
</evidence>
<sequence>MSGDSIARAVLDANSFMTLATADEAGVPWASPVWFATEDYRHLYWVSATDARHSRNLEVRPELAIVVYDSTVRPLTGQAVYMVATARQLPDDELEPGLGVFSRASVRGGLKEFGTANVTGDARLRLYRATVTEHYILDPDSPIDVRIAVSP</sequence>
<keyword evidence="3" id="KW-1185">Reference proteome</keyword>
<dbReference type="InterPro" id="IPR011576">
    <property type="entry name" value="Pyridox_Oxase_N"/>
</dbReference>
<name>A0ABS4TKK5_9PSEU</name>